<gene>
    <name evidence="1" type="ORF">ACFSXZ_22040</name>
</gene>
<name>A0ABW5G252_9PSEU</name>
<organism evidence="1 2">
    <name type="scientific">Amycolatopsis pigmentata</name>
    <dbReference type="NCBI Taxonomy" id="450801"/>
    <lineage>
        <taxon>Bacteria</taxon>
        <taxon>Bacillati</taxon>
        <taxon>Actinomycetota</taxon>
        <taxon>Actinomycetes</taxon>
        <taxon>Pseudonocardiales</taxon>
        <taxon>Pseudonocardiaceae</taxon>
        <taxon>Amycolatopsis</taxon>
    </lineage>
</organism>
<sequence length="70" mass="7200">MPGSPDEPDRLGTSPDLPGFAHDVVQAGNIHGGVHFHGGRYPDGQLRASCVATSAVSPTVEQKCVSSTLS</sequence>
<reference evidence="2" key="1">
    <citation type="journal article" date="2019" name="Int. J. Syst. Evol. Microbiol.">
        <title>The Global Catalogue of Microorganisms (GCM) 10K type strain sequencing project: providing services to taxonomists for standard genome sequencing and annotation.</title>
        <authorList>
            <consortium name="The Broad Institute Genomics Platform"/>
            <consortium name="The Broad Institute Genome Sequencing Center for Infectious Disease"/>
            <person name="Wu L."/>
            <person name="Ma J."/>
        </authorList>
    </citation>
    <scope>NUCLEOTIDE SEQUENCE [LARGE SCALE GENOMIC DNA]</scope>
    <source>
        <strain evidence="2">CGMCC 4.7645</strain>
    </source>
</reference>
<protein>
    <submittedName>
        <fullName evidence="1">Uncharacterized protein</fullName>
    </submittedName>
</protein>
<dbReference type="Proteomes" id="UP001597417">
    <property type="component" value="Unassembled WGS sequence"/>
</dbReference>
<dbReference type="RefSeq" id="WP_378267035.1">
    <property type="nucleotide sequence ID" value="NZ_JBHUKR010000010.1"/>
</dbReference>
<proteinExistence type="predicted"/>
<evidence type="ECO:0000313" key="1">
    <source>
        <dbReference type="EMBL" id="MFD2419016.1"/>
    </source>
</evidence>
<comment type="caution">
    <text evidence="1">The sequence shown here is derived from an EMBL/GenBank/DDBJ whole genome shotgun (WGS) entry which is preliminary data.</text>
</comment>
<dbReference type="EMBL" id="JBHUKR010000010">
    <property type="protein sequence ID" value="MFD2419016.1"/>
    <property type="molecule type" value="Genomic_DNA"/>
</dbReference>
<evidence type="ECO:0000313" key="2">
    <source>
        <dbReference type="Proteomes" id="UP001597417"/>
    </source>
</evidence>
<accession>A0ABW5G252</accession>
<keyword evidence="2" id="KW-1185">Reference proteome</keyword>